<proteinExistence type="predicted"/>
<protein>
    <submittedName>
        <fullName evidence="1">HAD-IA family hydrolase</fullName>
    </submittedName>
</protein>
<sequence length="670" mass="76385">MELMTFRMNVYGALVNRVPEIREKYHMVRDGQTFLRQRPLAWLYLVMLNLGWLIGWRGAAKAPGQDLRTAKRLPVKCAESVLSVKETPERLAERLSAYDIVSFDVFDTLLFRPFSSPEDLFYIVGQKLAYLDFRRLRIEAEQRVRENCMREKGHREITLSDIYDWLECEAGIPKEEGMRAEQETESGLCFANPYMLEVFRLLQKRGKRIIVLSDMYLPAETIRQMLAKCGFSNLENCFVSCEYGCSKSDGGLYAEIGQLLGPGHIVHVGDNRISDGENAQKAGWESVLCGNANEAGMPFRAMEMSPVTGSIYRGLVNAHLHNGLKLRDRDYECGFVYGGIFALGYCQFIHDYMQQHRIEKLLFLARDGDILSQVYRLLYPEEDAAGKVRYVLWSRLAAVKMTACRNKYDFFRRFLFHKGNQGFTLEQIFEAMELSDLLAGLNETSLKRTDTLTDRNMHVVKDFMNRRWDEVTAHYENQLVEGRRYYEGILNGAARAAAVDIGWAGSGAMALDVLVNRVWKLNCEITGILAGTNTRHNAEPDMSEAQLAEGRLVSYLFSQAHNRDLWERHNAAQGDNVAMEKLLASPFPGFRGFTGPDWEIQALTPRSDEEARKAERIQTGILDFCRLYLKSGVDSHIASISGRDAAAPAFLWMESERKKMTKEDIQCVLA</sequence>
<evidence type="ECO:0000313" key="2">
    <source>
        <dbReference type="Proteomes" id="UP000823922"/>
    </source>
</evidence>
<evidence type="ECO:0000313" key="1">
    <source>
        <dbReference type="EMBL" id="HJC86835.1"/>
    </source>
</evidence>
<comment type="caution">
    <text evidence="1">The sequence shown here is derived from an EMBL/GenBank/DDBJ whole genome shotgun (WGS) entry which is preliminary data.</text>
</comment>
<organism evidence="1 2">
    <name type="scientific">Candidatus Eisenbergiella intestinigallinarum</name>
    <dbReference type="NCBI Taxonomy" id="2838549"/>
    <lineage>
        <taxon>Bacteria</taxon>
        <taxon>Bacillati</taxon>
        <taxon>Bacillota</taxon>
        <taxon>Clostridia</taxon>
        <taxon>Lachnospirales</taxon>
        <taxon>Lachnospiraceae</taxon>
        <taxon>Eisenbergiella</taxon>
    </lineage>
</organism>
<reference evidence="1" key="1">
    <citation type="journal article" date="2021" name="PeerJ">
        <title>Extensive microbial diversity within the chicken gut microbiome revealed by metagenomics and culture.</title>
        <authorList>
            <person name="Gilroy R."/>
            <person name="Ravi A."/>
            <person name="Getino M."/>
            <person name="Pursley I."/>
            <person name="Horton D.L."/>
            <person name="Alikhan N.F."/>
            <person name="Baker D."/>
            <person name="Gharbi K."/>
            <person name="Hall N."/>
            <person name="Watson M."/>
            <person name="Adriaenssens E.M."/>
            <person name="Foster-Nyarko E."/>
            <person name="Jarju S."/>
            <person name="Secka A."/>
            <person name="Antonio M."/>
            <person name="Oren A."/>
            <person name="Chaudhuri R.R."/>
            <person name="La Ragione R."/>
            <person name="Hildebrand F."/>
            <person name="Pallen M.J."/>
        </authorList>
    </citation>
    <scope>NUCLEOTIDE SEQUENCE</scope>
    <source>
        <strain evidence="1">ChiBcec1-1630</strain>
    </source>
</reference>
<gene>
    <name evidence="1" type="ORF">H9926_02335</name>
</gene>
<dbReference type="NCBIfam" id="TIGR01549">
    <property type="entry name" value="HAD-SF-IA-v1"/>
    <property type="match status" value="1"/>
</dbReference>
<dbReference type="InterPro" id="IPR036412">
    <property type="entry name" value="HAD-like_sf"/>
</dbReference>
<keyword evidence="1" id="KW-0378">Hydrolase</keyword>
<dbReference type="InterPro" id="IPR023214">
    <property type="entry name" value="HAD_sf"/>
</dbReference>
<dbReference type="Gene3D" id="3.40.50.1000">
    <property type="entry name" value="HAD superfamily/HAD-like"/>
    <property type="match status" value="1"/>
</dbReference>
<dbReference type="Gene3D" id="1.10.150.400">
    <property type="match status" value="1"/>
</dbReference>
<dbReference type="AlphaFoldDB" id="A0A9D2TRU9"/>
<dbReference type="InterPro" id="IPR006439">
    <property type="entry name" value="HAD-SF_hydro_IA"/>
</dbReference>
<accession>A0A9D2TRU9</accession>
<reference evidence="1" key="2">
    <citation type="submission" date="2021-04" db="EMBL/GenBank/DDBJ databases">
        <authorList>
            <person name="Gilroy R."/>
        </authorList>
    </citation>
    <scope>NUCLEOTIDE SEQUENCE</scope>
    <source>
        <strain evidence="1">ChiBcec1-1630</strain>
    </source>
</reference>
<dbReference type="EMBL" id="DWVS01000050">
    <property type="protein sequence ID" value="HJC86835.1"/>
    <property type="molecule type" value="Genomic_DNA"/>
</dbReference>
<dbReference type="GO" id="GO:0016787">
    <property type="term" value="F:hydrolase activity"/>
    <property type="evidence" value="ECO:0007669"/>
    <property type="project" value="UniProtKB-KW"/>
</dbReference>
<name>A0A9D2TRU9_9FIRM</name>
<dbReference type="Proteomes" id="UP000823922">
    <property type="component" value="Unassembled WGS sequence"/>
</dbReference>
<dbReference type="SUPFAM" id="SSF56784">
    <property type="entry name" value="HAD-like"/>
    <property type="match status" value="1"/>
</dbReference>